<comment type="caution">
    <text evidence="1">The sequence shown here is derived from an EMBL/GenBank/DDBJ whole genome shotgun (WGS) entry which is preliminary data.</text>
</comment>
<reference evidence="1 2" key="1">
    <citation type="journal article" date="2022" name="bioRxiv">
        <title>The genome of the oomycete Peronosclerospora sorghi, a cosmopolitan pathogen of maize and sorghum, is inflated with dispersed pseudogenes.</title>
        <authorList>
            <person name="Fletcher K."/>
            <person name="Martin F."/>
            <person name="Isakeit T."/>
            <person name="Cavanaugh K."/>
            <person name="Magill C."/>
            <person name="Michelmore R."/>
        </authorList>
    </citation>
    <scope>NUCLEOTIDE SEQUENCE [LARGE SCALE GENOMIC DNA]</scope>
    <source>
        <strain evidence="1">P6</strain>
    </source>
</reference>
<keyword evidence="2" id="KW-1185">Reference proteome</keyword>
<sequence length="124" mass="14363">MMHCHVINQRKDEQRTIWDDQNGIKNADFMEVDTVCIKELGNIYAEELEKKLQYSPHTENVRTEDLRLVVQRLFSVENIKRSRNIISKNPSLDDQKVERVAVGSIYDTIMGDSKKNVSGLTLNI</sequence>
<dbReference type="Proteomes" id="UP001163321">
    <property type="component" value="Chromosome 13"/>
</dbReference>
<proteinExistence type="predicted"/>
<protein>
    <submittedName>
        <fullName evidence="1">Uncharacterized protein</fullName>
    </submittedName>
</protein>
<evidence type="ECO:0000313" key="2">
    <source>
        <dbReference type="Proteomes" id="UP001163321"/>
    </source>
</evidence>
<gene>
    <name evidence="1" type="ORF">PsorP6_012654</name>
</gene>
<accession>A0ACC0WJF7</accession>
<evidence type="ECO:0000313" key="1">
    <source>
        <dbReference type="EMBL" id="KAI9918154.1"/>
    </source>
</evidence>
<organism evidence="1 2">
    <name type="scientific">Peronosclerospora sorghi</name>
    <dbReference type="NCBI Taxonomy" id="230839"/>
    <lineage>
        <taxon>Eukaryota</taxon>
        <taxon>Sar</taxon>
        <taxon>Stramenopiles</taxon>
        <taxon>Oomycota</taxon>
        <taxon>Peronosporomycetes</taxon>
        <taxon>Peronosporales</taxon>
        <taxon>Peronosporaceae</taxon>
        <taxon>Peronosclerospora</taxon>
    </lineage>
</organism>
<dbReference type="EMBL" id="CM047592">
    <property type="protein sequence ID" value="KAI9918154.1"/>
    <property type="molecule type" value="Genomic_DNA"/>
</dbReference>
<name>A0ACC0WJF7_9STRA</name>